<reference evidence="1" key="1">
    <citation type="submission" date="2014-11" db="EMBL/GenBank/DDBJ databases">
        <authorList>
            <person name="Amaro Gonzalez C."/>
        </authorList>
    </citation>
    <scope>NUCLEOTIDE SEQUENCE</scope>
</reference>
<dbReference type="AlphaFoldDB" id="A0A0E9RBB2"/>
<accession>A0A0E9RBB2</accession>
<proteinExistence type="predicted"/>
<sequence length="65" mass="7509">MQHQSLSCQKRCFMRGQCRVLPIRPILEGEDCSWPTARAGETGGLFWKIKMTATMKMGRRFVIFS</sequence>
<dbReference type="EMBL" id="GBXM01082934">
    <property type="protein sequence ID" value="JAH25643.1"/>
    <property type="molecule type" value="Transcribed_RNA"/>
</dbReference>
<name>A0A0E9RBB2_ANGAN</name>
<dbReference type="EMBL" id="GBXM01063713">
    <property type="protein sequence ID" value="JAH44864.1"/>
    <property type="molecule type" value="Transcribed_RNA"/>
</dbReference>
<reference evidence="1" key="2">
    <citation type="journal article" date="2015" name="Fish Shellfish Immunol.">
        <title>Early steps in the European eel (Anguilla anguilla)-Vibrio vulnificus interaction in the gills: Role of the RtxA13 toxin.</title>
        <authorList>
            <person name="Callol A."/>
            <person name="Pajuelo D."/>
            <person name="Ebbesson L."/>
            <person name="Teles M."/>
            <person name="MacKenzie S."/>
            <person name="Amaro C."/>
        </authorList>
    </citation>
    <scope>NUCLEOTIDE SEQUENCE</scope>
</reference>
<organism evidence="1">
    <name type="scientific">Anguilla anguilla</name>
    <name type="common">European freshwater eel</name>
    <name type="synonym">Muraena anguilla</name>
    <dbReference type="NCBI Taxonomy" id="7936"/>
    <lineage>
        <taxon>Eukaryota</taxon>
        <taxon>Metazoa</taxon>
        <taxon>Chordata</taxon>
        <taxon>Craniata</taxon>
        <taxon>Vertebrata</taxon>
        <taxon>Euteleostomi</taxon>
        <taxon>Actinopterygii</taxon>
        <taxon>Neopterygii</taxon>
        <taxon>Teleostei</taxon>
        <taxon>Anguilliformes</taxon>
        <taxon>Anguillidae</taxon>
        <taxon>Anguilla</taxon>
    </lineage>
</organism>
<evidence type="ECO:0000313" key="1">
    <source>
        <dbReference type="EMBL" id="JAH25643.1"/>
    </source>
</evidence>
<protein>
    <submittedName>
        <fullName evidence="1">Uncharacterized protein</fullName>
    </submittedName>
</protein>